<keyword evidence="1" id="KW-0732">Signal</keyword>
<gene>
    <name evidence="2" type="ORF">E4U43_008251</name>
</gene>
<evidence type="ECO:0000256" key="1">
    <source>
        <dbReference type="SAM" id="SignalP"/>
    </source>
</evidence>
<dbReference type="Proteomes" id="UP000748025">
    <property type="component" value="Unassembled WGS sequence"/>
</dbReference>
<evidence type="ECO:0000313" key="2">
    <source>
        <dbReference type="EMBL" id="KAG6011537.1"/>
    </source>
</evidence>
<evidence type="ECO:0000313" key="3">
    <source>
        <dbReference type="Proteomes" id="UP000748025"/>
    </source>
</evidence>
<reference evidence="2" key="1">
    <citation type="journal article" date="2020" name="bioRxiv">
        <title>Whole genome comparisons of ergot fungi reveals the divergence and evolution of species within the genus Claviceps are the result of varying mechanisms driving genome evolution and host range expansion.</title>
        <authorList>
            <person name="Wyka S.A."/>
            <person name="Mondo S.J."/>
            <person name="Liu M."/>
            <person name="Dettman J."/>
            <person name="Nalam V."/>
            <person name="Broders K.D."/>
        </authorList>
    </citation>
    <scope>NUCLEOTIDE SEQUENCE</scope>
    <source>
        <strain evidence="2">CCC 602</strain>
    </source>
</reference>
<dbReference type="EMBL" id="SRPW01000864">
    <property type="protein sequence ID" value="KAG6011537.1"/>
    <property type="molecule type" value="Genomic_DNA"/>
</dbReference>
<dbReference type="PANTHER" id="PTHR35040:SF9">
    <property type="entry name" value="4-LIKE CELL SURFACE PROTEIN, PUTATIVE (AFU_ORTHOLOGUE AFUA_4G14080)-RELATED"/>
    <property type="match status" value="1"/>
</dbReference>
<protein>
    <recommendedName>
        <fullName evidence="4">Spherulin 4</fullName>
    </recommendedName>
</protein>
<dbReference type="PANTHER" id="PTHR35040">
    <property type="match status" value="1"/>
</dbReference>
<dbReference type="Pfam" id="PF12138">
    <property type="entry name" value="Spherulin4"/>
    <property type="match status" value="1"/>
</dbReference>
<feature type="chain" id="PRO_5040419604" description="Spherulin 4" evidence="1">
    <location>
        <begin position="20"/>
        <end position="278"/>
    </location>
</feature>
<dbReference type="InterPro" id="IPR021986">
    <property type="entry name" value="Spherulin4"/>
</dbReference>
<feature type="signal peptide" evidence="1">
    <location>
        <begin position="1"/>
        <end position="19"/>
    </location>
</feature>
<sequence length="278" mass="29914">MRFFMSSLVVAAWTASASATGVLLPLYLYPSSKFNDGAANWQPVMAAASSSPSLPFLTIVNPYNGPGQTGQPGDADRNYITGVSQLNALRNVKTIGYVRTNYSAAPMQELKTNMSIWQSWSTYAAANISIHGIFLDEAAPNASYMTEAAFFARQLFGPWATVVCNFGTAAPEAYYDICDVVVAFESCLNCALGPQYRSRETIKANIPGGEQRRARGAVIVNGFAGRAFDGTVADEALLEKYAGDVKSEGVGWAYFCSGGYDDVRRRPATIGDVARGLR</sequence>
<dbReference type="AlphaFoldDB" id="A0A9P7NC48"/>
<proteinExistence type="predicted"/>
<accession>A0A9P7NC48</accession>
<keyword evidence="3" id="KW-1185">Reference proteome</keyword>
<comment type="caution">
    <text evidence="2">The sequence shown here is derived from an EMBL/GenBank/DDBJ whole genome shotgun (WGS) entry which is preliminary data.</text>
</comment>
<organism evidence="2 3">
    <name type="scientific">Claviceps pusilla</name>
    <dbReference type="NCBI Taxonomy" id="123648"/>
    <lineage>
        <taxon>Eukaryota</taxon>
        <taxon>Fungi</taxon>
        <taxon>Dikarya</taxon>
        <taxon>Ascomycota</taxon>
        <taxon>Pezizomycotina</taxon>
        <taxon>Sordariomycetes</taxon>
        <taxon>Hypocreomycetidae</taxon>
        <taxon>Hypocreales</taxon>
        <taxon>Clavicipitaceae</taxon>
        <taxon>Claviceps</taxon>
    </lineage>
</organism>
<name>A0A9P7NC48_9HYPO</name>
<dbReference type="OrthoDB" id="5342184at2759"/>
<evidence type="ECO:0008006" key="4">
    <source>
        <dbReference type="Google" id="ProtNLM"/>
    </source>
</evidence>